<reference evidence="4" key="1">
    <citation type="submission" date="2020-10" db="EMBL/GenBank/DDBJ databases">
        <authorList>
            <person name="Gilroy R."/>
        </authorList>
    </citation>
    <scope>NUCLEOTIDE SEQUENCE</scope>
    <source>
        <strain evidence="4">CHK191-8634</strain>
    </source>
</reference>
<dbReference type="AlphaFoldDB" id="A0A9D1LLI6"/>
<evidence type="ECO:0000313" key="4">
    <source>
        <dbReference type="EMBL" id="HIU43466.1"/>
    </source>
</evidence>
<keyword evidence="3" id="KW-0804">Transcription</keyword>
<accession>A0A9D1LLI6</accession>
<dbReference type="GO" id="GO:0003677">
    <property type="term" value="F:DNA binding"/>
    <property type="evidence" value="ECO:0007669"/>
    <property type="project" value="UniProtKB-KW"/>
</dbReference>
<evidence type="ECO:0000256" key="1">
    <source>
        <dbReference type="ARBA" id="ARBA00023015"/>
    </source>
</evidence>
<dbReference type="GO" id="GO:0003700">
    <property type="term" value="F:DNA-binding transcription factor activity"/>
    <property type="evidence" value="ECO:0007669"/>
    <property type="project" value="InterPro"/>
</dbReference>
<comment type="caution">
    <text evidence="4">The sequence shown here is derived from an EMBL/GenBank/DDBJ whole genome shotgun (WGS) entry which is preliminary data.</text>
</comment>
<organism evidence="4 5">
    <name type="scientific">Candidatus Ventrousia excrementavium</name>
    <dbReference type="NCBI Taxonomy" id="2840961"/>
    <lineage>
        <taxon>Bacteria</taxon>
        <taxon>Bacillati</taxon>
        <taxon>Bacillota</taxon>
        <taxon>Clostridia</taxon>
        <taxon>Eubacteriales</taxon>
        <taxon>Clostridiaceae</taxon>
        <taxon>Clostridiaceae incertae sedis</taxon>
        <taxon>Candidatus Ventrousia</taxon>
    </lineage>
</organism>
<protein>
    <submittedName>
        <fullName evidence="4">Sporulation transcriptional regulator SpoIIID</fullName>
    </submittedName>
</protein>
<dbReference type="EMBL" id="DVMR01000035">
    <property type="protein sequence ID" value="HIU43466.1"/>
    <property type="molecule type" value="Genomic_DNA"/>
</dbReference>
<dbReference type="InterPro" id="IPR018356">
    <property type="entry name" value="Tscrpt_reg_HTH_DeoR_CS"/>
</dbReference>
<evidence type="ECO:0000313" key="5">
    <source>
        <dbReference type="Proteomes" id="UP000824073"/>
    </source>
</evidence>
<dbReference type="PROSITE" id="PS00894">
    <property type="entry name" value="HTH_DEOR_1"/>
    <property type="match status" value="1"/>
</dbReference>
<proteinExistence type="predicted"/>
<dbReference type="Proteomes" id="UP000824073">
    <property type="component" value="Unassembled WGS sequence"/>
</dbReference>
<reference evidence="4" key="2">
    <citation type="journal article" date="2021" name="PeerJ">
        <title>Extensive microbial diversity within the chicken gut microbiome revealed by metagenomics and culture.</title>
        <authorList>
            <person name="Gilroy R."/>
            <person name="Ravi A."/>
            <person name="Getino M."/>
            <person name="Pursley I."/>
            <person name="Horton D.L."/>
            <person name="Alikhan N.F."/>
            <person name="Baker D."/>
            <person name="Gharbi K."/>
            <person name="Hall N."/>
            <person name="Watson M."/>
            <person name="Adriaenssens E.M."/>
            <person name="Foster-Nyarko E."/>
            <person name="Jarju S."/>
            <person name="Secka A."/>
            <person name="Antonio M."/>
            <person name="Oren A."/>
            <person name="Chaudhuri R.R."/>
            <person name="La Ragione R."/>
            <person name="Hildebrand F."/>
            <person name="Pallen M.J."/>
        </authorList>
    </citation>
    <scope>NUCLEOTIDE SEQUENCE</scope>
    <source>
        <strain evidence="4">CHK191-8634</strain>
    </source>
</reference>
<gene>
    <name evidence="4" type="primary">spoIIID</name>
    <name evidence="4" type="ORF">IAB67_04130</name>
</gene>
<sequence length="84" mass="9396">MKSDAYARCVDIATYITETGATVRQAAKKFGVSKSTVHKDVTERLYSVNRSLYEQTQRVLAQNKSERHLRGGAATKAKYEHMGS</sequence>
<name>A0A9D1LLI6_9CLOT</name>
<evidence type="ECO:0000256" key="3">
    <source>
        <dbReference type="ARBA" id="ARBA00023163"/>
    </source>
</evidence>
<dbReference type="NCBIfam" id="TIGR02844">
    <property type="entry name" value="spore_III_D"/>
    <property type="match status" value="1"/>
</dbReference>
<evidence type="ECO:0000256" key="2">
    <source>
        <dbReference type="ARBA" id="ARBA00023125"/>
    </source>
</evidence>
<dbReference type="InterPro" id="IPR014208">
    <property type="entry name" value="Spore_III_D"/>
</dbReference>
<keyword evidence="2" id="KW-0238">DNA-binding</keyword>
<dbReference type="Pfam" id="PF12116">
    <property type="entry name" value="SpoIIID"/>
    <property type="match status" value="1"/>
</dbReference>
<keyword evidence="1" id="KW-0805">Transcription regulation</keyword>